<accession>A0ABR8GMG4</accession>
<dbReference type="InterPro" id="IPR013481">
    <property type="entry name" value="NarM"/>
</dbReference>
<organism evidence="1 2">
    <name type="scientific">Scytonema hofmannii FACHB-248</name>
    <dbReference type="NCBI Taxonomy" id="1842502"/>
    <lineage>
        <taxon>Bacteria</taxon>
        <taxon>Bacillati</taxon>
        <taxon>Cyanobacteriota</taxon>
        <taxon>Cyanophyceae</taxon>
        <taxon>Nostocales</taxon>
        <taxon>Scytonemataceae</taxon>
        <taxon>Scytonema</taxon>
    </lineage>
</organism>
<keyword evidence="2" id="KW-1185">Reference proteome</keyword>
<sequence length="154" mass="17774">MAVFFKFEADFVESLRCIPMQVRYKLDTCGIKLKLSDWSHMTQVEREALVELPCTTESEIQAYREYLENLILQRSGTPPTTLFIEPHPPWMDANNVPDSLQKKLQEIGTSITPQQWADLTELQRFSLLKLSRPGHENENFPKAIAEFNLDTGCK</sequence>
<dbReference type="Proteomes" id="UP000660380">
    <property type="component" value="Unassembled WGS sequence"/>
</dbReference>
<dbReference type="NCBIfam" id="TIGR02664">
    <property type="entry name" value="nitr_red_assoc"/>
    <property type="match status" value="1"/>
</dbReference>
<comment type="caution">
    <text evidence="1">The sequence shown here is derived from an EMBL/GenBank/DDBJ whole genome shotgun (WGS) entry which is preliminary data.</text>
</comment>
<name>A0ABR8GMG4_9CYAN</name>
<evidence type="ECO:0000313" key="2">
    <source>
        <dbReference type="Proteomes" id="UP000660380"/>
    </source>
</evidence>
<dbReference type="Pfam" id="PF09655">
    <property type="entry name" value="Nitr_red_assoc"/>
    <property type="match status" value="1"/>
</dbReference>
<proteinExistence type="predicted"/>
<dbReference type="EMBL" id="JACJTA010000010">
    <property type="protein sequence ID" value="MBD2604345.1"/>
    <property type="molecule type" value="Genomic_DNA"/>
</dbReference>
<protein>
    <submittedName>
        <fullName evidence="1">Nitrate reductase associated protein</fullName>
    </submittedName>
</protein>
<evidence type="ECO:0000313" key="1">
    <source>
        <dbReference type="EMBL" id="MBD2604345.1"/>
    </source>
</evidence>
<gene>
    <name evidence="1" type="ORF">H6G81_07315</name>
</gene>
<reference evidence="1 2" key="1">
    <citation type="journal article" date="2020" name="ISME J.">
        <title>Comparative genomics reveals insights into cyanobacterial evolution and habitat adaptation.</title>
        <authorList>
            <person name="Chen M.Y."/>
            <person name="Teng W.K."/>
            <person name="Zhao L."/>
            <person name="Hu C.X."/>
            <person name="Zhou Y.K."/>
            <person name="Han B.P."/>
            <person name="Song L.R."/>
            <person name="Shu W.S."/>
        </authorList>
    </citation>
    <scope>NUCLEOTIDE SEQUENCE [LARGE SCALE GENOMIC DNA]</scope>
    <source>
        <strain evidence="1 2">FACHB-248</strain>
    </source>
</reference>
<dbReference type="RefSeq" id="WP_029633461.1">
    <property type="nucleotide sequence ID" value="NZ_JACJTA010000010.1"/>
</dbReference>